<feature type="transmembrane region" description="Helical" evidence="5">
    <location>
        <begin position="156"/>
        <end position="184"/>
    </location>
</feature>
<dbReference type="InterPro" id="IPR004358">
    <property type="entry name" value="Sig_transdc_His_kin-like_C"/>
</dbReference>
<sequence>MGTTATDPTLATLATARAGRRQRLLAGLVSLVFGSVTLALLPFAAQPILPMPGFVPVYQAALIVVYGLTTYLFLTQYRRTRSGPLLVLGTGSLYVTLVVLLQMLSFPNVLAPGRILGGGPDTTTWLWTFWHIGPPLFALPYALMEGHGRSQTVAPGRVAAVGLLAIAGTIATAALTAVVVTRYVDLLPKSVEGDDYRLLTTSGVGPGVVALTVLALAALCWTTRLRTVLQLWLAVSLLLLVFDNMVTLPGAARGTVGWFTGRLEALVSGFILLGVYLREVDFLYARAEATAREREARRAELQVARDNLALALEAAEMGDWELDLRTGTSRRTPRHDAIFGYQEPVASWDVEAFVKHVLPEERAMARAALEGVDGTGRLDLNCRIRRAGDNATRRITARGKVYRDEAGQPRTVAGIVMDTTRQHEAEERLNQAQKMEAIGQLTGGVAHDFNNLLTIIVGNLDMIVRRPGETQRVERLANSAMTAAKRGAEVTEKLLSFSRRQVLRPETVNPNRLLKDFRALLQRAVGETVEVRFGLDASLDPVRLDPGQFESAVLNLAVNARDAMPGGGTLTVKTCNAHLDADEIADRPDLRPGAYVLVSVSDTGHGMDDATRARAFEPFFTTKDVGKGTGLGLSQVYGFVRQAGGHAQIKSEAGRGTSIELYLPRSAEKAVEPRFDGPLPLRRAASGEVVLVVEDEPAVLEMAVESLGELGYRTLTATRASEALERLSGPERVDILFSDVVMPGGMNGVQLSVEARRLRPGLRVLLASGYTGTALDEHGVPADLPLLNKPYQRDELANKLRVILG</sequence>
<dbReference type="AlphaFoldDB" id="A0AA37TDK6"/>
<keyword evidence="5" id="KW-0812">Transmembrane</keyword>
<dbReference type="Gene3D" id="3.30.565.10">
    <property type="entry name" value="Histidine kinase-like ATPase, C-terminal domain"/>
    <property type="match status" value="1"/>
</dbReference>
<dbReference type="Gene3D" id="3.40.50.2300">
    <property type="match status" value="1"/>
</dbReference>
<dbReference type="Pfam" id="PF08447">
    <property type="entry name" value="PAS_3"/>
    <property type="match status" value="1"/>
</dbReference>
<dbReference type="Gene3D" id="3.30.450.20">
    <property type="entry name" value="PAS domain"/>
    <property type="match status" value="1"/>
</dbReference>
<feature type="transmembrane region" description="Helical" evidence="5">
    <location>
        <begin position="231"/>
        <end position="252"/>
    </location>
</feature>
<dbReference type="Pfam" id="PF00512">
    <property type="entry name" value="HisKA"/>
    <property type="match status" value="1"/>
</dbReference>
<feature type="transmembrane region" description="Helical" evidence="5">
    <location>
        <begin position="24"/>
        <end position="45"/>
    </location>
</feature>
<dbReference type="InterPro" id="IPR005467">
    <property type="entry name" value="His_kinase_dom"/>
</dbReference>
<feature type="domain" description="PAC" evidence="8">
    <location>
        <begin position="378"/>
        <end position="431"/>
    </location>
</feature>
<evidence type="ECO:0000256" key="5">
    <source>
        <dbReference type="SAM" id="Phobius"/>
    </source>
</evidence>
<dbReference type="InterPro" id="IPR003594">
    <property type="entry name" value="HATPase_dom"/>
</dbReference>
<evidence type="ECO:0000259" key="6">
    <source>
        <dbReference type="PROSITE" id="PS50109"/>
    </source>
</evidence>
<dbReference type="RefSeq" id="WP_238194274.1">
    <property type="nucleotide sequence ID" value="NZ_BPQZ01000001.1"/>
</dbReference>
<dbReference type="Gene3D" id="1.10.287.130">
    <property type="match status" value="1"/>
</dbReference>
<keyword evidence="5" id="KW-0472">Membrane</keyword>
<dbReference type="SUPFAM" id="SSF55874">
    <property type="entry name" value="ATPase domain of HSP90 chaperone/DNA topoisomerase II/histidine kinase"/>
    <property type="match status" value="1"/>
</dbReference>
<dbReference type="EMBL" id="BSPL01000017">
    <property type="protein sequence ID" value="GLS71315.1"/>
    <property type="molecule type" value="Genomic_DNA"/>
</dbReference>
<dbReference type="SMART" id="SM00448">
    <property type="entry name" value="REC"/>
    <property type="match status" value="1"/>
</dbReference>
<evidence type="ECO:0000256" key="1">
    <source>
        <dbReference type="ARBA" id="ARBA00000085"/>
    </source>
</evidence>
<dbReference type="Pfam" id="PF17158">
    <property type="entry name" value="MASE4"/>
    <property type="match status" value="1"/>
</dbReference>
<evidence type="ECO:0000313" key="10">
    <source>
        <dbReference type="Proteomes" id="UP001157440"/>
    </source>
</evidence>
<dbReference type="PROSITE" id="PS50110">
    <property type="entry name" value="RESPONSE_REGULATORY"/>
    <property type="match status" value="1"/>
</dbReference>
<dbReference type="SUPFAM" id="SSF47384">
    <property type="entry name" value="Homodimeric domain of signal transducing histidine kinase"/>
    <property type="match status" value="1"/>
</dbReference>
<evidence type="ECO:0000259" key="7">
    <source>
        <dbReference type="PROSITE" id="PS50110"/>
    </source>
</evidence>
<reference evidence="10" key="1">
    <citation type="journal article" date="2019" name="Int. J. Syst. Evol. Microbiol.">
        <title>The Global Catalogue of Microorganisms (GCM) 10K type strain sequencing project: providing services to taxonomists for standard genome sequencing and annotation.</title>
        <authorList>
            <consortium name="The Broad Institute Genomics Platform"/>
            <consortium name="The Broad Institute Genome Sequencing Center for Infectious Disease"/>
            <person name="Wu L."/>
            <person name="Ma J."/>
        </authorList>
    </citation>
    <scope>NUCLEOTIDE SEQUENCE [LARGE SCALE GENOMIC DNA]</scope>
    <source>
        <strain evidence="10">NBRC 103632</strain>
    </source>
</reference>
<dbReference type="Pfam" id="PF00072">
    <property type="entry name" value="Response_reg"/>
    <property type="match status" value="1"/>
</dbReference>
<comment type="caution">
    <text evidence="9">The sequence shown here is derived from an EMBL/GenBank/DDBJ whole genome shotgun (WGS) entry which is preliminary data.</text>
</comment>
<feature type="transmembrane region" description="Helical" evidence="5">
    <location>
        <begin position="86"/>
        <end position="105"/>
    </location>
</feature>
<keyword evidence="5" id="KW-1133">Transmembrane helix</keyword>
<accession>A0AA37TDK6</accession>
<dbReference type="InterPro" id="IPR036097">
    <property type="entry name" value="HisK_dim/P_sf"/>
</dbReference>
<dbReference type="Pfam" id="PF02518">
    <property type="entry name" value="HATPase_c"/>
    <property type="match status" value="1"/>
</dbReference>
<keyword evidence="3 4" id="KW-0597">Phosphoprotein</keyword>
<dbReference type="PRINTS" id="PR00344">
    <property type="entry name" value="BCTRLSENSOR"/>
</dbReference>
<dbReference type="Proteomes" id="UP001157440">
    <property type="component" value="Unassembled WGS sequence"/>
</dbReference>
<dbReference type="PANTHER" id="PTHR43065">
    <property type="entry name" value="SENSOR HISTIDINE KINASE"/>
    <property type="match status" value="1"/>
</dbReference>
<evidence type="ECO:0000313" key="9">
    <source>
        <dbReference type="EMBL" id="GLS71315.1"/>
    </source>
</evidence>
<proteinExistence type="predicted"/>
<feature type="modified residue" description="4-aspartylphosphate" evidence="4">
    <location>
        <position position="739"/>
    </location>
</feature>
<feature type="domain" description="Histidine kinase" evidence="6">
    <location>
        <begin position="444"/>
        <end position="667"/>
    </location>
</feature>
<dbReference type="InterPro" id="IPR035965">
    <property type="entry name" value="PAS-like_dom_sf"/>
</dbReference>
<dbReference type="SMART" id="SM00387">
    <property type="entry name" value="HATPase_c"/>
    <property type="match status" value="1"/>
</dbReference>
<feature type="transmembrane region" description="Helical" evidence="5">
    <location>
        <begin position="196"/>
        <end position="219"/>
    </location>
</feature>
<feature type="transmembrane region" description="Helical" evidence="5">
    <location>
        <begin position="125"/>
        <end position="144"/>
    </location>
</feature>
<dbReference type="InterPro" id="IPR001789">
    <property type="entry name" value="Sig_transdc_resp-reg_receiver"/>
</dbReference>
<dbReference type="SMART" id="SM00388">
    <property type="entry name" value="HisKA"/>
    <property type="match status" value="1"/>
</dbReference>
<dbReference type="EC" id="2.7.13.3" evidence="2"/>
<dbReference type="SUPFAM" id="SSF55785">
    <property type="entry name" value="PYP-like sensor domain (PAS domain)"/>
    <property type="match status" value="1"/>
</dbReference>
<dbReference type="InterPro" id="IPR011006">
    <property type="entry name" value="CheY-like_superfamily"/>
</dbReference>
<organism evidence="9 10">
    <name type="scientific">Methylobacterium tardum</name>
    <dbReference type="NCBI Taxonomy" id="374432"/>
    <lineage>
        <taxon>Bacteria</taxon>
        <taxon>Pseudomonadati</taxon>
        <taxon>Pseudomonadota</taxon>
        <taxon>Alphaproteobacteria</taxon>
        <taxon>Hyphomicrobiales</taxon>
        <taxon>Methylobacteriaceae</taxon>
        <taxon>Methylobacterium</taxon>
    </lineage>
</organism>
<dbReference type="Gene3D" id="2.10.70.100">
    <property type="match status" value="1"/>
</dbReference>
<protein>
    <recommendedName>
        <fullName evidence="2">histidine kinase</fullName>
        <ecNumber evidence="2">2.7.13.3</ecNumber>
    </recommendedName>
</protein>
<dbReference type="InterPro" id="IPR013655">
    <property type="entry name" value="PAS_fold_3"/>
</dbReference>
<dbReference type="InterPro" id="IPR000700">
    <property type="entry name" value="PAS-assoc_C"/>
</dbReference>
<evidence type="ECO:0000256" key="2">
    <source>
        <dbReference type="ARBA" id="ARBA00012438"/>
    </source>
</evidence>
<name>A0AA37TDK6_9HYPH</name>
<gene>
    <name evidence="9" type="ORF">GCM10007890_33280</name>
</gene>
<keyword evidence="10" id="KW-1185">Reference proteome</keyword>
<comment type="catalytic activity">
    <reaction evidence="1">
        <text>ATP + protein L-histidine = ADP + protein N-phospho-L-histidine.</text>
        <dbReference type="EC" id="2.7.13.3"/>
    </reaction>
</comment>
<dbReference type="PROSITE" id="PS50109">
    <property type="entry name" value="HIS_KIN"/>
    <property type="match status" value="1"/>
</dbReference>
<evidence type="ECO:0000259" key="8">
    <source>
        <dbReference type="PROSITE" id="PS50113"/>
    </source>
</evidence>
<dbReference type="PROSITE" id="PS50113">
    <property type="entry name" value="PAC"/>
    <property type="match status" value="1"/>
</dbReference>
<dbReference type="GO" id="GO:0000155">
    <property type="term" value="F:phosphorelay sensor kinase activity"/>
    <property type="evidence" value="ECO:0007669"/>
    <property type="project" value="InterPro"/>
</dbReference>
<evidence type="ECO:0000256" key="4">
    <source>
        <dbReference type="PROSITE-ProRule" id="PRU00169"/>
    </source>
</evidence>
<evidence type="ECO:0000256" key="3">
    <source>
        <dbReference type="ARBA" id="ARBA00022553"/>
    </source>
</evidence>
<dbReference type="PANTHER" id="PTHR43065:SF49">
    <property type="entry name" value="HISTIDINE KINASE"/>
    <property type="match status" value="1"/>
</dbReference>
<dbReference type="InterPro" id="IPR003661">
    <property type="entry name" value="HisK_dim/P_dom"/>
</dbReference>
<dbReference type="InterPro" id="IPR033424">
    <property type="entry name" value="MASE4"/>
</dbReference>
<feature type="domain" description="Response regulatory" evidence="7">
    <location>
        <begin position="689"/>
        <end position="804"/>
    </location>
</feature>
<dbReference type="InterPro" id="IPR036890">
    <property type="entry name" value="HATPase_C_sf"/>
</dbReference>
<feature type="transmembrane region" description="Helical" evidence="5">
    <location>
        <begin position="57"/>
        <end position="74"/>
    </location>
</feature>
<dbReference type="SUPFAM" id="SSF52172">
    <property type="entry name" value="CheY-like"/>
    <property type="match status" value="1"/>
</dbReference>